<feature type="transmembrane region" description="Helical" evidence="2">
    <location>
        <begin position="268"/>
        <end position="284"/>
    </location>
</feature>
<feature type="transmembrane region" description="Helical" evidence="2">
    <location>
        <begin position="115"/>
        <end position="141"/>
    </location>
</feature>
<sequence>MSDIHVASGIRRAAARIHDGTPPHRDRAVDALRALAILGVVLGHWLVTALVADGDTLRAASPLGTMPWLAPVSWAFQTLAVFFMVGGHVATRGLASAHAHGTAYGTWLRARLSRLFLPVTAVLAVWAVATAGLLLGGASFVTVHTVVKLALSPLWFLLVFAALTAATPLLARLSPLWPLAVVLHVDLVRFGLGGPSWLGWVNLAAGWLVPYTLGAAWSRGELERPRAGWTLLLGGAVATAVLVAFAGYPASMVGVPGAAVSNLNPPTLAAVTFGLAQCGLALLLRDRLRRALRRPVAWAAVALVNLSAMTVFLWHQTAMMATTATSLLAGRLPGLHTRPDGLDWVVARLLWLPVFALVLGVCWAAFHGFESARGRPARGRPAAGRRGRARGRGPGRVRTRVVRVGGLPEPSGVREAHRV</sequence>
<dbReference type="STRING" id="1943.AQJ64_29345"/>
<feature type="transmembrane region" description="Helical" evidence="2">
    <location>
        <begin position="198"/>
        <end position="217"/>
    </location>
</feature>
<keyword evidence="4" id="KW-0808">Transferase</keyword>
<evidence type="ECO:0000256" key="2">
    <source>
        <dbReference type="SAM" id="Phobius"/>
    </source>
</evidence>
<feature type="transmembrane region" description="Helical" evidence="2">
    <location>
        <begin position="34"/>
        <end position="52"/>
    </location>
</feature>
<dbReference type="EMBL" id="LMWW01000049">
    <property type="protein sequence ID" value="KUN79187.1"/>
    <property type="molecule type" value="Genomic_DNA"/>
</dbReference>
<evidence type="ECO:0000256" key="1">
    <source>
        <dbReference type="SAM" id="MobiDB-lite"/>
    </source>
</evidence>
<feature type="transmembrane region" description="Helical" evidence="2">
    <location>
        <begin position="72"/>
        <end position="95"/>
    </location>
</feature>
<keyword evidence="4" id="KW-0012">Acyltransferase</keyword>
<dbReference type="Proteomes" id="UP000052982">
    <property type="component" value="Unassembled WGS sequence"/>
</dbReference>
<dbReference type="AlphaFoldDB" id="A0A101SSF7"/>
<dbReference type="Pfam" id="PF01757">
    <property type="entry name" value="Acyl_transf_3"/>
    <property type="match status" value="1"/>
</dbReference>
<keyword evidence="2" id="KW-0472">Membrane</keyword>
<name>A0A101SSF7_9ACTN</name>
<reference evidence="4 5" key="1">
    <citation type="submission" date="2015-10" db="EMBL/GenBank/DDBJ databases">
        <title>Draft genome sequence of Streptomyces griseoruber DSM 40281, type strain for the species Streptomyces griseoruber.</title>
        <authorList>
            <person name="Ruckert C."/>
            <person name="Winkler A."/>
            <person name="Kalinowski J."/>
            <person name="Kampfer P."/>
            <person name="Glaeser S."/>
        </authorList>
    </citation>
    <scope>NUCLEOTIDE SEQUENCE [LARGE SCALE GENOMIC DNA]</scope>
    <source>
        <strain evidence="4 5">DSM 40281</strain>
    </source>
</reference>
<organism evidence="4 5">
    <name type="scientific">Streptomyces griseoruber</name>
    <dbReference type="NCBI Taxonomy" id="1943"/>
    <lineage>
        <taxon>Bacteria</taxon>
        <taxon>Bacillati</taxon>
        <taxon>Actinomycetota</taxon>
        <taxon>Actinomycetes</taxon>
        <taxon>Kitasatosporales</taxon>
        <taxon>Streptomycetaceae</taxon>
        <taxon>Streptomyces</taxon>
    </lineage>
</organism>
<evidence type="ECO:0000313" key="4">
    <source>
        <dbReference type="EMBL" id="KUN79187.1"/>
    </source>
</evidence>
<dbReference type="OrthoDB" id="8206682at2"/>
<keyword evidence="2" id="KW-1133">Transmembrane helix</keyword>
<dbReference type="GO" id="GO:0016747">
    <property type="term" value="F:acyltransferase activity, transferring groups other than amino-acyl groups"/>
    <property type="evidence" value="ECO:0007669"/>
    <property type="project" value="InterPro"/>
</dbReference>
<feature type="region of interest" description="Disordered" evidence="1">
    <location>
        <begin position="373"/>
        <end position="395"/>
    </location>
</feature>
<feature type="transmembrane region" description="Helical" evidence="2">
    <location>
        <begin position="296"/>
        <end position="315"/>
    </location>
</feature>
<protein>
    <submittedName>
        <fullName evidence="4">Acyltransferase</fullName>
    </submittedName>
</protein>
<keyword evidence="2" id="KW-0812">Transmembrane</keyword>
<dbReference type="InterPro" id="IPR002656">
    <property type="entry name" value="Acyl_transf_3_dom"/>
</dbReference>
<keyword evidence="5" id="KW-1185">Reference proteome</keyword>
<dbReference type="RefSeq" id="WP_055636703.1">
    <property type="nucleotide sequence ID" value="NZ_KQ948775.1"/>
</dbReference>
<feature type="transmembrane region" description="Helical" evidence="2">
    <location>
        <begin position="153"/>
        <end position="171"/>
    </location>
</feature>
<evidence type="ECO:0000259" key="3">
    <source>
        <dbReference type="Pfam" id="PF01757"/>
    </source>
</evidence>
<feature type="domain" description="Acyltransferase 3" evidence="3">
    <location>
        <begin position="28"/>
        <end position="365"/>
    </location>
</feature>
<feature type="compositionally biased region" description="Basic residues" evidence="1">
    <location>
        <begin position="375"/>
        <end position="395"/>
    </location>
</feature>
<accession>A0A101SSF7</accession>
<evidence type="ECO:0000313" key="5">
    <source>
        <dbReference type="Proteomes" id="UP000052982"/>
    </source>
</evidence>
<feature type="transmembrane region" description="Helical" evidence="2">
    <location>
        <begin position="229"/>
        <end position="248"/>
    </location>
</feature>
<gene>
    <name evidence="4" type="ORF">AQJ64_29345</name>
</gene>
<comment type="caution">
    <text evidence="4">The sequence shown here is derived from an EMBL/GenBank/DDBJ whole genome shotgun (WGS) entry which is preliminary data.</text>
</comment>
<feature type="transmembrane region" description="Helical" evidence="2">
    <location>
        <begin position="349"/>
        <end position="369"/>
    </location>
</feature>
<proteinExistence type="predicted"/>